<keyword evidence="1" id="KW-0812">Transmembrane</keyword>
<organism evidence="2 3">
    <name type="scientific">Crocosphaera chwakensis CCY0110</name>
    <dbReference type="NCBI Taxonomy" id="391612"/>
    <lineage>
        <taxon>Bacteria</taxon>
        <taxon>Bacillati</taxon>
        <taxon>Cyanobacteriota</taxon>
        <taxon>Cyanophyceae</taxon>
        <taxon>Oscillatoriophycideae</taxon>
        <taxon>Chroococcales</taxon>
        <taxon>Aphanothecaceae</taxon>
        <taxon>Crocosphaera</taxon>
        <taxon>Crocosphaera chwakensis</taxon>
    </lineage>
</organism>
<protein>
    <recommendedName>
        <fullName evidence="4">ABC transporter permease</fullName>
    </recommendedName>
</protein>
<comment type="caution">
    <text evidence="2">The sequence shown here is derived from an EMBL/GenBank/DDBJ whole genome shotgun (WGS) entry which is preliminary data.</text>
</comment>
<keyword evidence="3" id="KW-1185">Reference proteome</keyword>
<dbReference type="PANTHER" id="PTHR43471">
    <property type="entry name" value="ABC TRANSPORTER PERMEASE"/>
    <property type="match status" value="1"/>
</dbReference>
<dbReference type="Proteomes" id="UP000003781">
    <property type="component" value="Unassembled WGS sequence"/>
</dbReference>
<evidence type="ECO:0000313" key="3">
    <source>
        <dbReference type="Proteomes" id="UP000003781"/>
    </source>
</evidence>
<keyword evidence="1" id="KW-0472">Membrane</keyword>
<feature type="transmembrane region" description="Helical" evidence="1">
    <location>
        <begin position="98"/>
        <end position="121"/>
    </location>
</feature>
<keyword evidence="1" id="KW-1133">Transmembrane helix</keyword>
<name>A3IRI2_9CHRO</name>
<feature type="transmembrane region" description="Helical" evidence="1">
    <location>
        <begin position="127"/>
        <end position="146"/>
    </location>
</feature>
<evidence type="ECO:0008006" key="4">
    <source>
        <dbReference type="Google" id="ProtNLM"/>
    </source>
</evidence>
<dbReference type="GO" id="GO:0140359">
    <property type="term" value="F:ABC-type transporter activity"/>
    <property type="evidence" value="ECO:0007669"/>
    <property type="project" value="InterPro"/>
</dbReference>
<sequence>MNLIRIWIIASNGFREVIRDRILYVIGFFAVVLALSLRLLPEISVGADGKIFLDVGLGLTSFLGAIVAIFVGTALINKEIEKRTVLILIPKPISRSELIIGKHLGLCGVLAVVIAIMTVLYFGALTWANITFSPVSLLVSQVYLLLELAVLTAVAITFGVFTSSILATLLSFGIYIIGHLSSDLLELAKLSQNPSITALTESIYLVVPNLERFNLKNTAVYGILPSSSELLIDAVYGIIYIVLLLTISSFIFSRRQF</sequence>
<evidence type="ECO:0000313" key="2">
    <source>
        <dbReference type="EMBL" id="EAZ90984.1"/>
    </source>
</evidence>
<evidence type="ECO:0000256" key="1">
    <source>
        <dbReference type="SAM" id="Phobius"/>
    </source>
</evidence>
<dbReference type="OrthoDB" id="468402at2"/>
<dbReference type="EMBL" id="AAXW01000018">
    <property type="protein sequence ID" value="EAZ90984.1"/>
    <property type="molecule type" value="Genomic_DNA"/>
</dbReference>
<dbReference type="eggNOG" id="COG1277">
    <property type="taxonomic scope" value="Bacteria"/>
</dbReference>
<feature type="transmembrane region" description="Helical" evidence="1">
    <location>
        <begin position="51"/>
        <end position="77"/>
    </location>
</feature>
<dbReference type="AlphaFoldDB" id="A3IRI2"/>
<feature type="transmembrane region" description="Helical" evidence="1">
    <location>
        <begin position="153"/>
        <end position="177"/>
    </location>
</feature>
<feature type="transmembrane region" description="Helical" evidence="1">
    <location>
        <begin position="21"/>
        <end position="39"/>
    </location>
</feature>
<gene>
    <name evidence="2" type="ORF">CY0110_21390</name>
</gene>
<proteinExistence type="predicted"/>
<reference evidence="2 3" key="1">
    <citation type="submission" date="2007-03" db="EMBL/GenBank/DDBJ databases">
        <authorList>
            <person name="Stal L."/>
            <person name="Ferriera S."/>
            <person name="Johnson J."/>
            <person name="Kravitz S."/>
            <person name="Beeson K."/>
            <person name="Sutton G."/>
            <person name="Rogers Y.-H."/>
            <person name="Friedman R."/>
            <person name="Frazier M."/>
            <person name="Venter J.C."/>
        </authorList>
    </citation>
    <scope>NUCLEOTIDE SEQUENCE [LARGE SCALE GENOMIC DNA]</scope>
    <source>
        <strain evidence="2 3">CCY0110</strain>
    </source>
</reference>
<feature type="transmembrane region" description="Helical" evidence="1">
    <location>
        <begin position="234"/>
        <end position="252"/>
    </location>
</feature>
<dbReference type="GO" id="GO:0005886">
    <property type="term" value="C:plasma membrane"/>
    <property type="evidence" value="ECO:0007669"/>
    <property type="project" value="UniProtKB-SubCell"/>
</dbReference>
<dbReference type="PANTHER" id="PTHR43471:SF10">
    <property type="entry name" value="SLL1107 PROTEIN"/>
    <property type="match status" value="1"/>
</dbReference>
<dbReference type="Pfam" id="PF12679">
    <property type="entry name" value="ABC2_membrane_2"/>
    <property type="match status" value="1"/>
</dbReference>
<dbReference type="RefSeq" id="WP_008275989.1">
    <property type="nucleotide sequence ID" value="NZ_AAXW01000018.1"/>
</dbReference>
<accession>A3IRI2</accession>